<evidence type="ECO:0000313" key="6">
    <source>
        <dbReference type="EMBL" id="AUM12820.1"/>
    </source>
</evidence>
<dbReference type="InterPro" id="IPR001647">
    <property type="entry name" value="HTH_TetR"/>
</dbReference>
<keyword evidence="2 4" id="KW-0238">DNA-binding</keyword>
<dbReference type="InterPro" id="IPR054156">
    <property type="entry name" value="YxaF_TetR_C"/>
</dbReference>
<proteinExistence type="predicted"/>
<keyword evidence="7" id="KW-1185">Reference proteome</keyword>
<dbReference type="PANTHER" id="PTHR47506">
    <property type="entry name" value="TRANSCRIPTIONAL REGULATORY PROTEIN"/>
    <property type="match status" value="1"/>
</dbReference>
<sequence>MIEFNVGGNTGLGSWGLMVAIWSPTIRSCINKPIGLLSGPMTSKGQQTQEKILSATLELIERQGFHNTGLQQIIKASGAPKGSLYFHFPEGKDQIVALALAQGAELIRFTIEQAFSQASDTQQAICWLFDGLAVRLQNSEFEKGCPVATTALEAGDEHPVVQAACATAYDGWSHALAGGLKKLNPGVEQSGQEATLILSILEGALLLSKVRRSTEPLAQARDAVLQRLTSQT</sequence>
<dbReference type="KEGG" id="kak:Kalk_10490"/>
<feature type="DNA-binding region" description="H-T-H motif" evidence="4">
    <location>
        <begin position="69"/>
        <end position="88"/>
    </location>
</feature>
<dbReference type="SUPFAM" id="SSF46689">
    <property type="entry name" value="Homeodomain-like"/>
    <property type="match status" value="1"/>
</dbReference>
<keyword evidence="3" id="KW-0804">Transcription</keyword>
<gene>
    <name evidence="6" type="ORF">Kalk_10490</name>
</gene>
<protein>
    <recommendedName>
        <fullName evidence="5">HTH tetR-type domain-containing protein</fullName>
    </recommendedName>
</protein>
<dbReference type="InterPro" id="IPR036271">
    <property type="entry name" value="Tet_transcr_reg_TetR-rel_C_sf"/>
</dbReference>
<keyword evidence="1" id="KW-0805">Transcription regulation</keyword>
<dbReference type="PROSITE" id="PS50977">
    <property type="entry name" value="HTH_TETR_2"/>
    <property type="match status" value="1"/>
</dbReference>
<dbReference type="Pfam" id="PF21993">
    <property type="entry name" value="TetR_C_13_2"/>
    <property type="match status" value="1"/>
</dbReference>
<dbReference type="Pfam" id="PF00440">
    <property type="entry name" value="TetR_N"/>
    <property type="match status" value="1"/>
</dbReference>
<accession>A0A2K9LKP0</accession>
<evidence type="ECO:0000256" key="1">
    <source>
        <dbReference type="ARBA" id="ARBA00023015"/>
    </source>
</evidence>
<evidence type="ECO:0000256" key="4">
    <source>
        <dbReference type="PROSITE-ProRule" id="PRU00335"/>
    </source>
</evidence>
<organism evidence="6 7">
    <name type="scientific">Ketobacter alkanivorans</name>
    <dbReference type="NCBI Taxonomy" id="1917421"/>
    <lineage>
        <taxon>Bacteria</taxon>
        <taxon>Pseudomonadati</taxon>
        <taxon>Pseudomonadota</taxon>
        <taxon>Gammaproteobacteria</taxon>
        <taxon>Pseudomonadales</taxon>
        <taxon>Ketobacteraceae</taxon>
        <taxon>Ketobacter</taxon>
    </lineage>
</organism>
<reference evidence="7" key="1">
    <citation type="submission" date="2017-08" db="EMBL/GenBank/DDBJ databases">
        <title>Direct submision.</title>
        <authorList>
            <person name="Kim S.-J."/>
            <person name="Rhee S.-K."/>
        </authorList>
    </citation>
    <scope>NUCLEOTIDE SEQUENCE [LARGE SCALE GENOMIC DNA]</scope>
    <source>
        <strain evidence="7">GI5</strain>
    </source>
</reference>
<evidence type="ECO:0000256" key="3">
    <source>
        <dbReference type="ARBA" id="ARBA00023163"/>
    </source>
</evidence>
<dbReference type="EMBL" id="CP022684">
    <property type="protein sequence ID" value="AUM12820.1"/>
    <property type="molecule type" value="Genomic_DNA"/>
</dbReference>
<dbReference type="GO" id="GO:0003677">
    <property type="term" value="F:DNA binding"/>
    <property type="evidence" value="ECO:0007669"/>
    <property type="project" value="UniProtKB-UniRule"/>
</dbReference>
<evidence type="ECO:0000256" key="2">
    <source>
        <dbReference type="ARBA" id="ARBA00023125"/>
    </source>
</evidence>
<evidence type="ECO:0000259" key="5">
    <source>
        <dbReference type="PROSITE" id="PS50977"/>
    </source>
</evidence>
<dbReference type="SUPFAM" id="SSF48498">
    <property type="entry name" value="Tetracyclin repressor-like, C-terminal domain"/>
    <property type="match status" value="1"/>
</dbReference>
<dbReference type="PANTHER" id="PTHR47506:SF3">
    <property type="entry name" value="HTH-TYPE TRANSCRIPTIONAL REGULATOR LMRA"/>
    <property type="match status" value="1"/>
</dbReference>
<dbReference type="PRINTS" id="PR00455">
    <property type="entry name" value="HTHTETR"/>
</dbReference>
<dbReference type="InterPro" id="IPR009057">
    <property type="entry name" value="Homeodomain-like_sf"/>
</dbReference>
<dbReference type="AlphaFoldDB" id="A0A2K9LKP0"/>
<dbReference type="Gene3D" id="1.10.357.10">
    <property type="entry name" value="Tetracycline Repressor, domain 2"/>
    <property type="match status" value="1"/>
</dbReference>
<name>A0A2K9LKP0_9GAMM</name>
<feature type="domain" description="HTH tetR-type" evidence="5">
    <location>
        <begin position="46"/>
        <end position="106"/>
    </location>
</feature>
<evidence type="ECO:0000313" key="7">
    <source>
        <dbReference type="Proteomes" id="UP000235116"/>
    </source>
</evidence>
<dbReference type="Proteomes" id="UP000235116">
    <property type="component" value="Chromosome"/>
</dbReference>